<keyword evidence="3 5" id="KW-1133">Transmembrane helix</keyword>
<dbReference type="InterPro" id="IPR011701">
    <property type="entry name" value="MFS"/>
</dbReference>
<dbReference type="PANTHER" id="PTHR23508">
    <property type="entry name" value="CARBOXYLIC ACID TRANSPORTER PROTEIN HOMOLOG"/>
    <property type="match status" value="1"/>
</dbReference>
<name>A0A501PBL7_9PROT</name>
<dbReference type="PROSITE" id="PS50850">
    <property type="entry name" value="MFS"/>
    <property type="match status" value="1"/>
</dbReference>
<evidence type="ECO:0000313" key="7">
    <source>
        <dbReference type="EMBL" id="TPD57376.1"/>
    </source>
</evidence>
<feature type="transmembrane region" description="Helical" evidence="5">
    <location>
        <begin position="375"/>
        <end position="396"/>
    </location>
</feature>
<feature type="transmembrane region" description="Helical" evidence="5">
    <location>
        <begin position="342"/>
        <end position="369"/>
    </location>
</feature>
<dbReference type="InterPro" id="IPR020846">
    <property type="entry name" value="MFS_dom"/>
</dbReference>
<keyword evidence="8" id="KW-1185">Reference proteome</keyword>
<dbReference type="InterPro" id="IPR036259">
    <property type="entry name" value="MFS_trans_sf"/>
</dbReference>
<feature type="domain" description="Major facilitator superfamily (MFS) profile" evidence="6">
    <location>
        <begin position="7"/>
        <end position="401"/>
    </location>
</feature>
<keyword evidence="2 5" id="KW-0812">Transmembrane</keyword>
<comment type="subcellular location">
    <subcellularLocation>
        <location evidence="1">Membrane</location>
        <topology evidence="1">Multi-pass membrane protein</topology>
    </subcellularLocation>
</comment>
<feature type="transmembrane region" description="Helical" evidence="5">
    <location>
        <begin position="43"/>
        <end position="61"/>
    </location>
</feature>
<feature type="transmembrane region" description="Helical" evidence="5">
    <location>
        <begin position="257"/>
        <end position="275"/>
    </location>
</feature>
<organism evidence="7 8">
    <name type="scientific">Emcibacter nanhaiensis</name>
    <dbReference type="NCBI Taxonomy" id="1505037"/>
    <lineage>
        <taxon>Bacteria</taxon>
        <taxon>Pseudomonadati</taxon>
        <taxon>Pseudomonadota</taxon>
        <taxon>Alphaproteobacteria</taxon>
        <taxon>Emcibacterales</taxon>
        <taxon>Emcibacteraceae</taxon>
        <taxon>Emcibacter</taxon>
    </lineage>
</organism>
<feature type="transmembrane region" description="Helical" evidence="5">
    <location>
        <begin position="287"/>
        <end position="305"/>
    </location>
</feature>
<dbReference type="AlphaFoldDB" id="A0A501PBL7"/>
<comment type="caution">
    <text evidence="7">The sequence shown here is derived from an EMBL/GenBank/DDBJ whole genome shotgun (WGS) entry which is preliminary data.</text>
</comment>
<evidence type="ECO:0000313" key="8">
    <source>
        <dbReference type="Proteomes" id="UP000319148"/>
    </source>
</evidence>
<evidence type="ECO:0000256" key="4">
    <source>
        <dbReference type="ARBA" id="ARBA00023136"/>
    </source>
</evidence>
<evidence type="ECO:0000256" key="1">
    <source>
        <dbReference type="ARBA" id="ARBA00004141"/>
    </source>
</evidence>
<protein>
    <submittedName>
        <fullName evidence="7">MFS transporter</fullName>
    </submittedName>
</protein>
<proteinExistence type="predicted"/>
<dbReference type="RefSeq" id="WP_139941691.1">
    <property type="nucleotide sequence ID" value="NZ_JBHSYP010000005.1"/>
</dbReference>
<dbReference type="GO" id="GO:0046943">
    <property type="term" value="F:carboxylic acid transmembrane transporter activity"/>
    <property type="evidence" value="ECO:0007669"/>
    <property type="project" value="TreeGrafter"/>
</dbReference>
<feature type="transmembrane region" description="Helical" evidence="5">
    <location>
        <begin position="162"/>
        <end position="181"/>
    </location>
</feature>
<dbReference type="SUPFAM" id="SSF103473">
    <property type="entry name" value="MFS general substrate transporter"/>
    <property type="match status" value="1"/>
</dbReference>
<evidence type="ECO:0000256" key="5">
    <source>
        <dbReference type="SAM" id="Phobius"/>
    </source>
</evidence>
<feature type="transmembrane region" description="Helical" evidence="5">
    <location>
        <begin position="311"/>
        <end position="330"/>
    </location>
</feature>
<evidence type="ECO:0000256" key="3">
    <source>
        <dbReference type="ARBA" id="ARBA00022989"/>
    </source>
</evidence>
<dbReference type="OrthoDB" id="9807274at2"/>
<evidence type="ECO:0000256" key="2">
    <source>
        <dbReference type="ARBA" id="ARBA00022692"/>
    </source>
</evidence>
<dbReference type="GO" id="GO:0005886">
    <property type="term" value="C:plasma membrane"/>
    <property type="evidence" value="ECO:0007669"/>
    <property type="project" value="TreeGrafter"/>
</dbReference>
<feature type="transmembrane region" description="Helical" evidence="5">
    <location>
        <begin position="218"/>
        <end position="245"/>
    </location>
</feature>
<evidence type="ECO:0000259" key="6">
    <source>
        <dbReference type="PROSITE" id="PS50850"/>
    </source>
</evidence>
<dbReference type="Gene3D" id="1.20.1250.20">
    <property type="entry name" value="MFS general substrate transporter like domains"/>
    <property type="match status" value="2"/>
</dbReference>
<dbReference type="Proteomes" id="UP000319148">
    <property type="component" value="Unassembled WGS sequence"/>
</dbReference>
<feature type="transmembrane region" description="Helical" evidence="5">
    <location>
        <begin position="132"/>
        <end position="156"/>
    </location>
</feature>
<keyword evidence="4 5" id="KW-0472">Membrane</keyword>
<dbReference type="EMBL" id="VFIY01000018">
    <property type="protein sequence ID" value="TPD57376.1"/>
    <property type="molecule type" value="Genomic_DNA"/>
</dbReference>
<dbReference type="Pfam" id="PF07690">
    <property type="entry name" value="MFS_1"/>
    <property type="match status" value="1"/>
</dbReference>
<feature type="transmembrane region" description="Helical" evidence="5">
    <location>
        <begin position="73"/>
        <end position="93"/>
    </location>
</feature>
<sequence length="412" mass="44147">MKYETKMATILSITFGIAFFDRNAVNFLVPFIAPDLGLSNTQIGFLSSALSLTWAISGYALGALSDATGRRKIFLLAAIFIFSCCSFLSGLATSFMMLLVARLIMGISEGPMMPVSHAMIVTEVSPKRRGLYMGFVQNFGSNLLGSFAAPLVLVALAEMFNWRIAFFISGVPGLIAAFFIWKYIREPGAQKALFPKKNQAEEATDKPKKMNTFQLFRYRNIVLCGLISILSVSYLVIAWAFMPIFFVQARGFEPTTMSWLMSTLGISATVCAFLVPGLSDRFGRKPILVLFSLVGVVCPLGALYFQGPVIILAAFLFIGWALNGTFPVFMATVPAETLPPGYVATVMGLIMAIGEIIGGFSGPAIAGWAADQFGLSAPLLIQTGCAIGSGLLALGLKESAPIKVGSPAPNPA</sequence>
<gene>
    <name evidence="7" type="ORF">FIV46_14720</name>
</gene>
<reference evidence="8" key="1">
    <citation type="submission" date="2019-06" db="EMBL/GenBank/DDBJ databases">
        <title>The complete genome of Emcibacter congregatus ZYLT.</title>
        <authorList>
            <person name="Zhao Z."/>
        </authorList>
    </citation>
    <scope>NUCLEOTIDE SEQUENCE [LARGE SCALE GENOMIC DNA]</scope>
    <source>
        <strain evidence="8">MCCC 1A06723</strain>
    </source>
</reference>
<dbReference type="PANTHER" id="PTHR23508:SF10">
    <property type="entry name" value="CARBOXYLIC ACID TRANSPORTER PROTEIN HOMOLOG"/>
    <property type="match status" value="1"/>
</dbReference>
<accession>A0A501PBL7</accession>